<dbReference type="InterPro" id="IPR052356">
    <property type="entry name" value="Thiol_S-MT"/>
</dbReference>
<dbReference type="Gene3D" id="3.40.50.150">
    <property type="entry name" value="Vaccinia Virus protein VP39"/>
    <property type="match status" value="1"/>
</dbReference>
<dbReference type="Pfam" id="PF08241">
    <property type="entry name" value="Methyltransf_11"/>
    <property type="match status" value="1"/>
</dbReference>
<organism evidence="2 3">
    <name type="scientific">Desulfosarcina widdelii</name>
    <dbReference type="NCBI Taxonomy" id="947919"/>
    <lineage>
        <taxon>Bacteria</taxon>
        <taxon>Pseudomonadati</taxon>
        <taxon>Thermodesulfobacteriota</taxon>
        <taxon>Desulfobacteria</taxon>
        <taxon>Desulfobacterales</taxon>
        <taxon>Desulfosarcinaceae</taxon>
        <taxon>Desulfosarcina</taxon>
    </lineage>
</organism>
<sequence length="192" mass="21740">MLAQAQGHLMEIGAGAGQNAVYLPPAVKRYVALEPSIPFIKRLRNNPARRNGDFDYLVLQGKAEAIPHPSDIFDTVVSFLVLCSVIDPVASLSEIFRILKPGGRFLFFEHVLAERPETFRKQQFFNPLWKHIACGCELVRNTPRAIESAGFEYQRFNRYRSSHMGLSITAQVIEGMAIKPFHFKKMFLEVAC</sequence>
<name>A0A5K7Z9H3_9BACT</name>
<keyword evidence="3" id="KW-1185">Reference proteome</keyword>
<evidence type="ECO:0000313" key="3">
    <source>
        <dbReference type="Proteomes" id="UP000427769"/>
    </source>
</evidence>
<evidence type="ECO:0000259" key="1">
    <source>
        <dbReference type="Pfam" id="PF08241"/>
    </source>
</evidence>
<gene>
    <name evidence="2" type="ORF">DSCW_48370</name>
</gene>
<dbReference type="Proteomes" id="UP000427769">
    <property type="component" value="Chromosome"/>
</dbReference>
<dbReference type="EMBL" id="AP021875">
    <property type="protein sequence ID" value="BBO77420.1"/>
    <property type="molecule type" value="Genomic_DNA"/>
</dbReference>
<dbReference type="PANTHER" id="PTHR45036:SF1">
    <property type="entry name" value="METHYLTRANSFERASE LIKE 7A"/>
    <property type="match status" value="1"/>
</dbReference>
<keyword evidence="2" id="KW-0489">Methyltransferase</keyword>
<dbReference type="InterPro" id="IPR029063">
    <property type="entry name" value="SAM-dependent_MTases_sf"/>
</dbReference>
<feature type="domain" description="Methyltransferase type 11" evidence="1">
    <location>
        <begin position="11"/>
        <end position="107"/>
    </location>
</feature>
<dbReference type="AlphaFoldDB" id="A0A5K7Z9H3"/>
<dbReference type="SUPFAM" id="SSF53335">
    <property type="entry name" value="S-adenosyl-L-methionine-dependent methyltransferases"/>
    <property type="match status" value="1"/>
</dbReference>
<reference evidence="2 3" key="1">
    <citation type="submission" date="2019-11" db="EMBL/GenBank/DDBJ databases">
        <title>Comparative genomics of hydrocarbon-degrading Desulfosarcina strains.</title>
        <authorList>
            <person name="Watanabe M."/>
            <person name="Kojima H."/>
            <person name="Fukui M."/>
        </authorList>
    </citation>
    <scope>NUCLEOTIDE SEQUENCE [LARGE SCALE GENOMIC DNA]</scope>
    <source>
        <strain evidence="2 3">PP31</strain>
    </source>
</reference>
<keyword evidence="2" id="KW-0808">Transferase</keyword>
<dbReference type="PANTHER" id="PTHR45036">
    <property type="entry name" value="METHYLTRANSFERASE LIKE 7B"/>
    <property type="match status" value="1"/>
</dbReference>
<dbReference type="CDD" id="cd02440">
    <property type="entry name" value="AdoMet_MTases"/>
    <property type="match status" value="1"/>
</dbReference>
<dbReference type="KEGG" id="dwd:DSCW_48370"/>
<proteinExistence type="predicted"/>
<dbReference type="GO" id="GO:0008757">
    <property type="term" value="F:S-adenosylmethionine-dependent methyltransferase activity"/>
    <property type="evidence" value="ECO:0007669"/>
    <property type="project" value="InterPro"/>
</dbReference>
<dbReference type="InterPro" id="IPR013216">
    <property type="entry name" value="Methyltransf_11"/>
</dbReference>
<dbReference type="GO" id="GO:0032259">
    <property type="term" value="P:methylation"/>
    <property type="evidence" value="ECO:0007669"/>
    <property type="project" value="UniProtKB-KW"/>
</dbReference>
<evidence type="ECO:0000313" key="2">
    <source>
        <dbReference type="EMBL" id="BBO77420.1"/>
    </source>
</evidence>
<protein>
    <submittedName>
        <fullName evidence="2">Methyltransferase</fullName>
    </submittedName>
</protein>
<accession>A0A5K7Z9H3</accession>